<sequence>VKYVRGRVYIQKNEKTPLAYYYFSSRRHNKSSPLAISRTDPGNSRRTTSFVARSSGASTASYGSTTDVEKSVYHSFKDSGTSSSSTSATYSSSSEVNPEVVA</sequence>
<evidence type="ECO:0000313" key="3">
    <source>
        <dbReference type="Proteomes" id="UP001381693"/>
    </source>
</evidence>
<name>A0AAN8WUP3_HALRR</name>
<evidence type="ECO:0000313" key="2">
    <source>
        <dbReference type="EMBL" id="KAK7072537.1"/>
    </source>
</evidence>
<feature type="compositionally biased region" description="Low complexity" evidence="1">
    <location>
        <begin position="79"/>
        <end position="94"/>
    </location>
</feature>
<dbReference type="AlphaFoldDB" id="A0AAN8WUP3"/>
<accession>A0AAN8WUP3</accession>
<reference evidence="2 3" key="1">
    <citation type="submission" date="2023-11" db="EMBL/GenBank/DDBJ databases">
        <title>Halocaridina rubra genome assembly.</title>
        <authorList>
            <person name="Smith C."/>
        </authorList>
    </citation>
    <scope>NUCLEOTIDE SEQUENCE [LARGE SCALE GENOMIC DNA]</scope>
    <source>
        <strain evidence="2">EP-1</strain>
        <tissue evidence="2">Whole</tissue>
    </source>
</reference>
<feature type="non-terminal residue" evidence="2">
    <location>
        <position position="1"/>
    </location>
</feature>
<feature type="compositionally biased region" description="Basic and acidic residues" evidence="1">
    <location>
        <begin position="67"/>
        <end position="77"/>
    </location>
</feature>
<proteinExistence type="predicted"/>
<feature type="region of interest" description="Disordered" evidence="1">
    <location>
        <begin position="29"/>
        <end position="102"/>
    </location>
</feature>
<comment type="caution">
    <text evidence="2">The sequence shown here is derived from an EMBL/GenBank/DDBJ whole genome shotgun (WGS) entry which is preliminary data.</text>
</comment>
<organism evidence="2 3">
    <name type="scientific">Halocaridina rubra</name>
    <name type="common">Hawaiian red shrimp</name>
    <dbReference type="NCBI Taxonomy" id="373956"/>
    <lineage>
        <taxon>Eukaryota</taxon>
        <taxon>Metazoa</taxon>
        <taxon>Ecdysozoa</taxon>
        <taxon>Arthropoda</taxon>
        <taxon>Crustacea</taxon>
        <taxon>Multicrustacea</taxon>
        <taxon>Malacostraca</taxon>
        <taxon>Eumalacostraca</taxon>
        <taxon>Eucarida</taxon>
        <taxon>Decapoda</taxon>
        <taxon>Pleocyemata</taxon>
        <taxon>Caridea</taxon>
        <taxon>Atyoidea</taxon>
        <taxon>Atyidae</taxon>
        <taxon>Halocaridina</taxon>
    </lineage>
</organism>
<protein>
    <submittedName>
        <fullName evidence="2">Uncharacterized protein</fullName>
    </submittedName>
</protein>
<dbReference type="EMBL" id="JAXCGZ010013438">
    <property type="protein sequence ID" value="KAK7072537.1"/>
    <property type="molecule type" value="Genomic_DNA"/>
</dbReference>
<dbReference type="Proteomes" id="UP001381693">
    <property type="component" value="Unassembled WGS sequence"/>
</dbReference>
<evidence type="ECO:0000256" key="1">
    <source>
        <dbReference type="SAM" id="MobiDB-lite"/>
    </source>
</evidence>
<gene>
    <name evidence="2" type="ORF">SK128_016496</name>
</gene>
<feature type="compositionally biased region" description="Low complexity" evidence="1">
    <location>
        <begin position="54"/>
        <end position="66"/>
    </location>
</feature>
<keyword evidence="3" id="KW-1185">Reference proteome</keyword>
<feature type="compositionally biased region" description="Polar residues" evidence="1">
    <location>
        <begin position="40"/>
        <end position="52"/>
    </location>
</feature>